<keyword evidence="6" id="KW-0961">Cell wall biogenesis/degradation</keyword>
<evidence type="ECO:0000256" key="2">
    <source>
        <dbReference type="ARBA" id="ARBA00022729"/>
    </source>
</evidence>
<comment type="similarity">
    <text evidence="1 7">Belongs to the peptidase S11 family.</text>
</comment>
<dbReference type="PRINTS" id="PR00725">
    <property type="entry name" value="DADACBPTASE1"/>
</dbReference>
<evidence type="ECO:0000256" key="1">
    <source>
        <dbReference type="ARBA" id="ARBA00007164"/>
    </source>
</evidence>
<dbReference type="InterPro" id="IPR018044">
    <property type="entry name" value="Peptidase_S11"/>
</dbReference>
<keyword evidence="5" id="KW-0573">Peptidoglycan synthesis</keyword>
<dbReference type="PANTHER" id="PTHR21581">
    <property type="entry name" value="D-ALANYL-D-ALANINE CARBOXYPEPTIDASE"/>
    <property type="match status" value="1"/>
</dbReference>
<evidence type="ECO:0000256" key="6">
    <source>
        <dbReference type="ARBA" id="ARBA00023316"/>
    </source>
</evidence>
<feature type="region of interest" description="Disordered" evidence="8">
    <location>
        <begin position="393"/>
        <end position="416"/>
    </location>
</feature>
<evidence type="ECO:0000259" key="10">
    <source>
        <dbReference type="Pfam" id="PF00768"/>
    </source>
</evidence>
<comment type="caution">
    <text evidence="11">The sequence shown here is derived from an EMBL/GenBank/DDBJ whole genome shotgun (WGS) entry which is preliminary data.</text>
</comment>
<dbReference type="Proteomes" id="UP001204621">
    <property type="component" value="Unassembled WGS sequence"/>
</dbReference>
<gene>
    <name evidence="11" type="primary">pbpG</name>
    <name evidence="11" type="ORF">NX778_09100</name>
</gene>
<evidence type="ECO:0000256" key="9">
    <source>
        <dbReference type="SAM" id="SignalP"/>
    </source>
</evidence>
<evidence type="ECO:0000313" key="12">
    <source>
        <dbReference type="Proteomes" id="UP001204621"/>
    </source>
</evidence>
<dbReference type="Pfam" id="PF00768">
    <property type="entry name" value="Peptidase_S11"/>
    <property type="match status" value="1"/>
</dbReference>
<dbReference type="EMBL" id="JANUGU010000002">
    <property type="protein sequence ID" value="MCS0658219.1"/>
    <property type="molecule type" value="Genomic_DNA"/>
</dbReference>
<evidence type="ECO:0000256" key="8">
    <source>
        <dbReference type="SAM" id="MobiDB-lite"/>
    </source>
</evidence>
<dbReference type="EC" id="3.4.21.-" evidence="11"/>
<proteinExistence type="inferred from homology"/>
<dbReference type="NCBIfam" id="NF008668">
    <property type="entry name" value="PRK11669.1"/>
    <property type="match status" value="1"/>
</dbReference>
<feature type="chain" id="PRO_5045291954" evidence="9">
    <location>
        <begin position="22"/>
        <end position="416"/>
    </location>
</feature>
<keyword evidence="12" id="KW-1185">Reference proteome</keyword>
<accession>A0ABT2CWK0</accession>
<protein>
    <submittedName>
        <fullName evidence="11">D-alanyl-D-alanine endopeptidase</fullName>
        <ecNumber evidence="11">3.4.21.-</ecNumber>
    </submittedName>
</protein>
<evidence type="ECO:0000256" key="7">
    <source>
        <dbReference type="RuleBase" id="RU004016"/>
    </source>
</evidence>
<keyword evidence="3 11" id="KW-0378">Hydrolase</keyword>
<keyword evidence="2 9" id="KW-0732">Signal</keyword>
<dbReference type="SUPFAM" id="SSF56601">
    <property type="entry name" value="beta-lactamase/transpeptidase-like"/>
    <property type="match status" value="1"/>
</dbReference>
<evidence type="ECO:0000256" key="3">
    <source>
        <dbReference type="ARBA" id="ARBA00022801"/>
    </source>
</evidence>
<sequence length="416" mass="44284">MYKLAFAAVLSLMLVLEPASAASSKHHVKKATKHKEVAQAIADDNRQQMVRRIEMVHGKRKVVWRRVRRAAPAVAALSAGELAGLSSTHDPLALKSNVALVLDQQTSEVLFEKNSSVALPIASITKLMTGLVVVKAQQDMDEVLTVTEADVDRLKHSSSRLRVGARLKRSDMLHIALMSSENRAAAALGRNFPGGITAFVDAMNAQARTLGMNDTHYVDSSGLSSANVSSARDLARLVKVAHEEPLLRQYTTDPGSAVAASGRLMQFHNTNYLVAQPDWNIGLQKTGFINEAGRCLVMQAFIQGRNVIMVLLDSKGKMSRTADAGRVRHWLENLKPSHLIEAVTPSATAAPVPTAAAMTIATTSLRPALPSMSTAPATISTTVQASPALPSMSAAPTTITTTTGTPGLSTVTAPGH</sequence>
<reference evidence="11 12" key="1">
    <citation type="submission" date="2022-08" db="EMBL/GenBank/DDBJ databases">
        <title>Reclassification of Massilia species as members of the genera Telluria, Duganella, Pseudoduganella, Mokoshia gen. nov. and Zemynaea gen. nov. using orthogonal and non-orthogonal genome-based approaches.</title>
        <authorList>
            <person name="Bowman J.P."/>
        </authorList>
    </citation>
    <scope>NUCLEOTIDE SEQUENCE [LARGE SCALE GENOMIC DNA]</scope>
    <source>
        <strain evidence="11 12">JCM 31606</strain>
    </source>
</reference>
<evidence type="ECO:0000256" key="4">
    <source>
        <dbReference type="ARBA" id="ARBA00022960"/>
    </source>
</evidence>
<feature type="domain" description="Peptidase S11 D-alanyl-D-alanine carboxypeptidase A N-terminal" evidence="10">
    <location>
        <begin position="90"/>
        <end position="315"/>
    </location>
</feature>
<dbReference type="InterPro" id="IPR001967">
    <property type="entry name" value="Peptidase_S11_N"/>
</dbReference>
<evidence type="ECO:0000256" key="5">
    <source>
        <dbReference type="ARBA" id="ARBA00022984"/>
    </source>
</evidence>
<dbReference type="PANTHER" id="PTHR21581:SF26">
    <property type="entry name" value="D-ALANYL-D-ALANINE ENDOPEPTIDASE"/>
    <property type="match status" value="1"/>
</dbReference>
<organism evidence="11 12">
    <name type="scientific">Massilia terrae</name>
    <dbReference type="NCBI Taxonomy" id="1811224"/>
    <lineage>
        <taxon>Bacteria</taxon>
        <taxon>Pseudomonadati</taxon>
        <taxon>Pseudomonadota</taxon>
        <taxon>Betaproteobacteria</taxon>
        <taxon>Burkholderiales</taxon>
        <taxon>Oxalobacteraceae</taxon>
        <taxon>Telluria group</taxon>
        <taxon>Massilia</taxon>
    </lineage>
</organism>
<keyword evidence="4" id="KW-0133">Cell shape</keyword>
<dbReference type="Gene3D" id="3.40.710.10">
    <property type="entry name" value="DD-peptidase/beta-lactamase superfamily"/>
    <property type="match status" value="1"/>
</dbReference>
<evidence type="ECO:0000313" key="11">
    <source>
        <dbReference type="EMBL" id="MCS0658219.1"/>
    </source>
</evidence>
<dbReference type="InterPro" id="IPR012338">
    <property type="entry name" value="Beta-lactam/transpept-like"/>
</dbReference>
<feature type="signal peptide" evidence="9">
    <location>
        <begin position="1"/>
        <end position="21"/>
    </location>
</feature>
<name>A0ABT2CWK0_9BURK</name>
<dbReference type="GO" id="GO:0016787">
    <property type="term" value="F:hydrolase activity"/>
    <property type="evidence" value="ECO:0007669"/>
    <property type="project" value="UniProtKB-KW"/>
</dbReference>